<evidence type="ECO:0000313" key="3">
    <source>
        <dbReference type="RefSeq" id="XP_013785550.1"/>
    </source>
</evidence>
<name>A0ABM1BNH4_LIMPO</name>
<dbReference type="Proteomes" id="UP000694941">
    <property type="component" value="Unplaced"/>
</dbReference>
<reference evidence="3" key="1">
    <citation type="submission" date="2025-08" db="UniProtKB">
        <authorList>
            <consortium name="RefSeq"/>
        </authorList>
    </citation>
    <scope>IDENTIFICATION</scope>
    <source>
        <tissue evidence="3">Muscle</tissue>
    </source>
</reference>
<keyword evidence="2" id="KW-1185">Reference proteome</keyword>
<evidence type="ECO:0000313" key="2">
    <source>
        <dbReference type="Proteomes" id="UP000694941"/>
    </source>
</evidence>
<feature type="domain" description="Reverse transcriptase" evidence="1">
    <location>
        <begin position="39"/>
        <end position="169"/>
    </location>
</feature>
<dbReference type="PANTHER" id="PTHR19446">
    <property type="entry name" value="REVERSE TRANSCRIPTASES"/>
    <property type="match status" value="1"/>
</dbReference>
<sequence>MCHGVEVLWDLLRKVYEKEKIPDEWRDSVIIPIYKEKGDIQDCGNYRGIKLMSHTMKIWERVVEGRIRQETDIGEQQFGFMPGRGTTDAIFAVRQMLEKYGEKQRKLHLVFIDLEKAYDRLPREEVWRCLREKGVSEKYVKLVKDMYEGARTQVRTSVGLMEKFTVTFGLLKTIYSVFSLLTLSPLSSIALLHLSSFCSTPSLVVSMRTMSSANNMSQGAGSMIPWPSTSIITSKMYGLREEPWCGEEEMGDVTLFNDKLKRVNTFKYLGSYVASNGTLDFEISHRIQSGWRNWKNA</sequence>
<gene>
    <name evidence="3" type="primary">LOC106469594</name>
</gene>
<evidence type="ECO:0000259" key="1">
    <source>
        <dbReference type="Pfam" id="PF00078"/>
    </source>
</evidence>
<organism evidence="2 3">
    <name type="scientific">Limulus polyphemus</name>
    <name type="common">Atlantic horseshoe crab</name>
    <dbReference type="NCBI Taxonomy" id="6850"/>
    <lineage>
        <taxon>Eukaryota</taxon>
        <taxon>Metazoa</taxon>
        <taxon>Ecdysozoa</taxon>
        <taxon>Arthropoda</taxon>
        <taxon>Chelicerata</taxon>
        <taxon>Merostomata</taxon>
        <taxon>Xiphosura</taxon>
        <taxon>Limulidae</taxon>
        <taxon>Limulus</taxon>
    </lineage>
</organism>
<dbReference type="RefSeq" id="XP_013785550.1">
    <property type="nucleotide sequence ID" value="XM_013930096.1"/>
</dbReference>
<dbReference type="InterPro" id="IPR000477">
    <property type="entry name" value="RT_dom"/>
</dbReference>
<dbReference type="Pfam" id="PF00078">
    <property type="entry name" value="RVT_1"/>
    <property type="match status" value="1"/>
</dbReference>
<dbReference type="SUPFAM" id="SSF56672">
    <property type="entry name" value="DNA/RNA polymerases"/>
    <property type="match status" value="1"/>
</dbReference>
<proteinExistence type="predicted"/>
<accession>A0ABM1BNH4</accession>
<protein>
    <submittedName>
        <fullName evidence="3">Uncharacterized protein LOC106469594</fullName>
    </submittedName>
</protein>
<dbReference type="GeneID" id="106469594"/>
<dbReference type="CDD" id="cd01650">
    <property type="entry name" value="RT_nLTR_like"/>
    <property type="match status" value="1"/>
</dbReference>
<dbReference type="InterPro" id="IPR043502">
    <property type="entry name" value="DNA/RNA_pol_sf"/>
</dbReference>